<keyword evidence="4" id="KW-1003">Cell membrane</keyword>
<feature type="transmembrane region" description="Helical" evidence="8">
    <location>
        <begin position="59"/>
        <end position="80"/>
    </location>
</feature>
<proteinExistence type="inferred from homology"/>
<feature type="transmembrane region" description="Helical" evidence="8">
    <location>
        <begin position="92"/>
        <end position="110"/>
    </location>
</feature>
<dbReference type="PANTHER" id="PTHR30472:SF27">
    <property type="entry name" value="PETROBACTIN IMPORT SYSTEM PERMEASE PROTEIN YCLN"/>
    <property type="match status" value="1"/>
</dbReference>
<dbReference type="InterPro" id="IPR037294">
    <property type="entry name" value="ABC_BtuC-like"/>
</dbReference>
<feature type="transmembrane region" description="Helical" evidence="8">
    <location>
        <begin position="190"/>
        <end position="209"/>
    </location>
</feature>
<evidence type="ECO:0000256" key="8">
    <source>
        <dbReference type="SAM" id="Phobius"/>
    </source>
</evidence>
<name>A0A841CTL6_9PSEU</name>
<evidence type="ECO:0000256" key="4">
    <source>
        <dbReference type="ARBA" id="ARBA00022475"/>
    </source>
</evidence>
<keyword evidence="7 8" id="KW-0472">Membrane</keyword>
<dbReference type="CDD" id="cd06550">
    <property type="entry name" value="TM_ABC_iron-siderophores_like"/>
    <property type="match status" value="1"/>
</dbReference>
<evidence type="ECO:0000256" key="3">
    <source>
        <dbReference type="ARBA" id="ARBA00022448"/>
    </source>
</evidence>
<sequence length="330" mass="35046">MSPSTGRRWEVRERHLALAVLLLVPAAFASLFVGAGELSPLDLLRADSGAALLLLESRLPRLLAILLAGTAMSVAGLVMMHITRNRFVSPSTAGTTESAVLGVFVATAFLGAESVMVKMVVALGFALLGTLFFLWVLRRLTFADVIVVPLVGIMLGGVITAVTTFFAYRADLLQSLSAWTNGDFSSVLRGRYELLWLTAAVTVGCYLYANRFTVAGVGRDFAVNLGVHYDRVVNLGLFLVSATTAAVVVTVGNIPFIGLVVPNLVTLLLGDNLRRVLPVTALAGAAFVLACDVVGRVVRHPYEIPVETVAGVVGSVVFLLLVLRVRRVAG</sequence>
<dbReference type="Pfam" id="PF01032">
    <property type="entry name" value="FecCD"/>
    <property type="match status" value="1"/>
</dbReference>
<comment type="similarity">
    <text evidence="2">Belongs to the binding-protein-dependent transport system permease family. FecCD subfamily.</text>
</comment>
<keyword evidence="3" id="KW-0813">Transport</keyword>
<evidence type="ECO:0000313" key="9">
    <source>
        <dbReference type="EMBL" id="MBB5960649.1"/>
    </source>
</evidence>
<dbReference type="Proteomes" id="UP000547510">
    <property type="component" value="Unassembled WGS sequence"/>
</dbReference>
<evidence type="ECO:0000256" key="2">
    <source>
        <dbReference type="ARBA" id="ARBA00007935"/>
    </source>
</evidence>
<feature type="transmembrane region" description="Helical" evidence="8">
    <location>
        <begin position="304"/>
        <end position="323"/>
    </location>
</feature>
<organism evidence="9 10">
    <name type="scientific">Saccharothrix tamanrassetensis</name>
    <dbReference type="NCBI Taxonomy" id="1051531"/>
    <lineage>
        <taxon>Bacteria</taxon>
        <taxon>Bacillati</taxon>
        <taxon>Actinomycetota</taxon>
        <taxon>Actinomycetes</taxon>
        <taxon>Pseudonocardiales</taxon>
        <taxon>Pseudonocardiaceae</taxon>
        <taxon>Saccharothrix</taxon>
    </lineage>
</organism>
<evidence type="ECO:0000256" key="6">
    <source>
        <dbReference type="ARBA" id="ARBA00022989"/>
    </source>
</evidence>
<reference evidence="9 10" key="1">
    <citation type="submission" date="2020-08" db="EMBL/GenBank/DDBJ databases">
        <title>Genomic Encyclopedia of Type Strains, Phase III (KMG-III): the genomes of soil and plant-associated and newly described type strains.</title>
        <authorList>
            <person name="Whitman W."/>
        </authorList>
    </citation>
    <scope>NUCLEOTIDE SEQUENCE [LARGE SCALE GENOMIC DNA]</scope>
    <source>
        <strain evidence="9 10">CECT 8640</strain>
    </source>
</reference>
<comment type="caution">
    <text evidence="9">The sequence shown here is derived from an EMBL/GenBank/DDBJ whole genome shotgun (WGS) entry which is preliminary data.</text>
</comment>
<feature type="transmembrane region" description="Helical" evidence="8">
    <location>
        <begin position="246"/>
        <end position="269"/>
    </location>
</feature>
<dbReference type="GO" id="GO:0033214">
    <property type="term" value="P:siderophore-iron import into cell"/>
    <property type="evidence" value="ECO:0007669"/>
    <property type="project" value="TreeGrafter"/>
</dbReference>
<dbReference type="RefSeq" id="WP_184699023.1">
    <property type="nucleotide sequence ID" value="NZ_JACHJN010000019.1"/>
</dbReference>
<keyword evidence="6 8" id="KW-1133">Transmembrane helix</keyword>
<dbReference type="SUPFAM" id="SSF81345">
    <property type="entry name" value="ABC transporter involved in vitamin B12 uptake, BtuC"/>
    <property type="match status" value="1"/>
</dbReference>
<dbReference type="PANTHER" id="PTHR30472">
    <property type="entry name" value="FERRIC ENTEROBACTIN TRANSPORT SYSTEM PERMEASE PROTEIN"/>
    <property type="match status" value="1"/>
</dbReference>
<dbReference type="GO" id="GO:0005886">
    <property type="term" value="C:plasma membrane"/>
    <property type="evidence" value="ECO:0007669"/>
    <property type="project" value="UniProtKB-SubCell"/>
</dbReference>
<dbReference type="Gene3D" id="1.10.3470.10">
    <property type="entry name" value="ABC transporter involved in vitamin B12 uptake, BtuC"/>
    <property type="match status" value="1"/>
</dbReference>
<dbReference type="GO" id="GO:0022857">
    <property type="term" value="F:transmembrane transporter activity"/>
    <property type="evidence" value="ECO:0007669"/>
    <property type="project" value="InterPro"/>
</dbReference>
<evidence type="ECO:0000313" key="10">
    <source>
        <dbReference type="Proteomes" id="UP000547510"/>
    </source>
</evidence>
<feature type="transmembrane region" description="Helical" evidence="8">
    <location>
        <begin position="146"/>
        <end position="170"/>
    </location>
</feature>
<evidence type="ECO:0000256" key="5">
    <source>
        <dbReference type="ARBA" id="ARBA00022692"/>
    </source>
</evidence>
<gene>
    <name evidence="9" type="ORF">FHS29_007277</name>
</gene>
<dbReference type="InterPro" id="IPR000522">
    <property type="entry name" value="ABC_transptr_permease_BtuC"/>
</dbReference>
<dbReference type="AlphaFoldDB" id="A0A841CTL6"/>
<protein>
    <submittedName>
        <fullName evidence="9">Iron complex transport system permease protein</fullName>
    </submittedName>
</protein>
<comment type="subcellular location">
    <subcellularLocation>
        <location evidence="1">Cell membrane</location>
        <topology evidence="1">Multi-pass membrane protein</topology>
    </subcellularLocation>
</comment>
<keyword evidence="10" id="KW-1185">Reference proteome</keyword>
<feature type="transmembrane region" description="Helical" evidence="8">
    <location>
        <begin position="116"/>
        <end position="137"/>
    </location>
</feature>
<accession>A0A841CTL6</accession>
<evidence type="ECO:0000256" key="1">
    <source>
        <dbReference type="ARBA" id="ARBA00004651"/>
    </source>
</evidence>
<keyword evidence="5 8" id="KW-0812">Transmembrane</keyword>
<dbReference type="EMBL" id="JACHJN010000019">
    <property type="protein sequence ID" value="MBB5960649.1"/>
    <property type="molecule type" value="Genomic_DNA"/>
</dbReference>
<evidence type="ECO:0000256" key="7">
    <source>
        <dbReference type="ARBA" id="ARBA00023136"/>
    </source>
</evidence>